<sequence>MGDQYEVYPTWGKIVRSCTRADLEEIYKVGLTLYKDVLEGAEMNLIKIAMEYLCMMFDSERVKHIIKDVDHEKVFRSIDHWMLIERCGVYVITIDKSYHEYYLVDKVYDHSRAKLQGMLRAKLVCPTGSEMAKIVLLGEERLLLLVELILLEEMISAAYKDKDGMIAWNERIGVEDNAEDNYGLDFEE</sequence>
<evidence type="ECO:0000313" key="2">
    <source>
        <dbReference type="Proteomes" id="UP001055879"/>
    </source>
</evidence>
<dbReference type="EMBL" id="CM042063">
    <property type="protein sequence ID" value="KAI3667626.1"/>
    <property type="molecule type" value="Genomic_DNA"/>
</dbReference>
<reference evidence="2" key="1">
    <citation type="journal article" date="2022" name="Mol. Ecol. Resour.">
        <title>The genomes of chicory, endive, great burdock and yacon provide insights into Asteraceae palaeo-polyploidization history and plant inulin production.</title>
        <authorList>
            <person name="Fan W."/>
            <person name="Wang S."/>
            <person name="Wang H."/>
            <person name="Wang A."/>
            <person name="Jiang F."/>
            <person name="Liu H."/>
            <person name="Zhao H."/>
            <person name="Xu D."/>
            <person name="Zhang Y."/>
        </authorList>
    </citation>
    <scope>NUCLEOTIDE SEQUENCE [LARGE SCALE GENOMIC DNA]</scope>
    <source>
        <strain evidence="2">cv. Niubang</strain>
    </source>
</reference>
<name>A0ACB8XK42_ARCLA</name>
<dbReference type="Proteomes" id="UP001055879">
    <property type="component" value="Linkage Group LG17"/>
</dbReference>
<keyword evidence="2" id="KW-1185">Reference proteome</keyword>
<evidence type="ECO:0000313" key="1">
    <source>
        <dbReference type="EMBL" id="KAI3667626.1"/>
    </source>
</evidence>
<reference evidence="1 2" key="2">
    <citation type="journal article" date="2022" name="Mol. Ecol. Resour.">
        <title>The genomes of chicory, endive, great burdock and yacon provide insights into Asteraceae paleo-polyploidization history and plant inulin production.</title>
        <authorList>
            <person name="Fan W."/>
            <person name="Wang S."/>
            <person name="Wang H."/>
            <person name="Wang A."/>
            <person name="Jiang F."/>
            <person name="Liu H."/>
            <person name="Zhao H."/>
            <person name="Xu D."/>
            <person name="Zhang Y."/>
        </authorList>
    </citation>
    <scope>NUCLEOTIDE SEQUENCE [LARGE SCALE GENOMIC DNA]</scope>
    <source>
        <strain evidence="2">cv. Niubang</strain>
    </source>
</reference>
<protein>
    <submittedName>
        <fullName evidence="1">Uncharacterized protein</fullName>
    </submittedName>
</protein>
<proteinExistence type="predicted"/>
<organism evidence="1 2">
    <name type="scientific">Arctium lappa</name>
    <name type="common">Greater burdock</name>
    <name type="synonym">Lappa major</name>
    <dbReference type="NCBI Taxonomy" id="4217"/>
    <lineage>
        <taxon>Eukaryota</taxon>
        <taxon>Viridiplantae</taxon>
        <taxon>Streptophyta</taxon>
        <taxon>Embryophyta</taxon>
        <taxon>Tracheophyta</taxon>
        <taxon>Spermatophyta</taxon>
        <taxon>Magnoliopsida</taxon>
        <taxon>eudicotyledons</taxon>
        <taxon>Gunneridae</taxon>
        <taxon>Pentapetalae</taxon>
        <taxon>asterids</taxon>
        <taxon>campanulids</taxon>
        <taxon>Asterales</taxon>
        <taxon>Asteraceae</taxon>
        <taxon>Carduoideae</taxon>
        <taxon>Cardueae</taxon>
        <taxon>Arctiinae</taxon>
        <taxon>Arctium</taxon>
    </lineage>
</organism>
<comment type="caution">
    <text evidence="1">The sequence shown here is derived from an EMBL/GenBank/DDBJ whole genome shotgun (WGS) entry which is preliminary data.</text>
</comment>
<accession>A0ACB8XK42</accession>
<gene>
    <name evidence="1" type="ORF">L6452_42692</name>
</gene>